<dbReference type="STRING" id="73230.A0A2B7Z501"/>
<dbReference type="InterPro" id="IPR036396">
    <property type="entry name" value="Cyt_P450_sf"/>
</dbReference>
<name>A0A2B7Z501_9EURO</name>
<dbReference type="GO" id="GO:0005506">
    <property type="term" value="F:iron ion binding"/>
    <property type="evidence" value="ECO:0007669"/>
    <property type="project" value="InterPro"/>
</dbReference>
<sequence length="174" mass="19276">AAQTATVPWPVLRLPNEVDISDGAALQSHRMLRMVASSRNPLLPSRRHVVIRGRPAVQKIVGATVAELGRRKTNADADGAPVDILNLFCSLSIDAVTLYLFGVSFSGLNNKVKLTPTPFCRQFRRWHAAFFYLPDEWVFKHVGHWVARFDKGKMHIVTSTVIVKEFATGLSIGA</sequence>
<proteinExistence type="predicted"/>
<reference evidence="1 2" key="1">
    <citation type="submission" date="2017-10" db="EMBL/GenBank/DDBJ databases">
        <title>Comparative genomics in systemic dimorphic fungi from Ajellomycetaceae.</title>
        <authorList>
            <person name="Munoz J.F."/>
            <person name="Mcewen J.G."/>
            <person name="Clay O.K."/>
            <person name="Cuomo C.A."/>
        </authorList>
    </citation>
    <scope>NUCLEOTIDE SEQUENCE [LARGE SCALE GENOMIC DNA]</scope>
    <source>
        <strain evidence="1 2">UAMH4076</strain>
    </source>
</reference>
<dbReference type="Proteomes" id="UP000226031">
    <property type="component" value="Unassembled WGS sequence"/>
</dbReference>
<accession>A0A2B7Z501</accession>
<evidence type="ECO:0000313" key="1">
    <source>
        <dbReference type="EMBL" id="PGH28665.1"/>
    </source>
</evidence>
<comment type="caution">
    <text evidence="1">The sequence shown here is derived from an EMBL/GenBank/DDBJ whole genome shotgun (WGS) entry which is preliminary data.</text>
</comment>
<dbReference type="AlphaFoldDB" id="A0A2B7Z501"/>
<dbReference type="SUPFAM" id="SSF48264">
    <property type="entry name" value="Cytochrome P450"/>
    <property type="match status" value="1"/>
</dbReference>
<keyword evidence="2" id="KW-1185">Reference proteome</keyword>
<dbReference type="GO" id="GO:0020037">
    <property type="term" value="F:heme binding"/>
    <property type="evidence" value="ECO:0007669"/>
    <property type="project" value="InterPro"/>
</dbReference>
<dbReference type="GO" id="GO:0004497">
    <property type="term" value="F:monooxygenase activity"/>
    <property type="evidence" value="ECO:0007669"/>
    <property type="project" value="InterPro"/>
</dbReference>
<evidence type="ECO:0000313" key="2">
    <source>
        <dbReference type="Proteomes" id="UP000226031"/>
    </source>
</evidence>
<gene>
    <name evidence="1" type="ORF">GX50_08590</name>
</gene>
<dbReference type="Gene3D" id="1.10.630.10">
    <property type="entry name" value="Cytochrome P450"/>
    <property type="match status" value="1"/>
</dbReference>
<organism evidence="1 2">
    <name type="scientific">[Emmonsia] crescens</name>
    <dbReference type="NCBI Taxonomy" id="73230"/>
    <lineage>
        <taxon>Eukaryota</taxon>
        <taxon>Fungi</taxon>
        <taxon>Dikarya</taxon>
        <taxon>Ascomycota</taxon>
        <taxon>Pezizomycotina</taxon>
        <taxon>Eurotiomycetes</taxon>
        <taxon>Eurotiomycetidae</taxon>
        <taxon>Onygenales</taxon>
        <taxon>Ajellomycetaceae</taxon>
        <taxon>Emergomyces</taxon>
    </lineage>
</organism>
<feature type="non-terminal residue" evidence="1">
    <location>
        <position position="1"/>
    </location>
</feature>
<dbReference type="EMBL" id="PDND01000346">
    <property type="protein sequence ID" value="PGH28665.1"/>
    <property type="molecule type" value="Genomic_DNA"/>
</dbReference>
<dbReference type="GO" id="GO:0016705">
    <property type="term" value="F:oxidoreductase activity, acting on paired donors, with incorporation or reduction of molecular oxygen"/>
    <property type="evidence" value="ECO:0007669"/>
    <property type="project" value="InterPro"/>
</dbReference>
<protein>
    <submittedName>
        <fullName evidence="1">Uncharacterized protein</fullName>
    </submittedName>
</protein>